<keyword evidence="6 9" id="KW-0418">Kinase</keyword>
<comment type="caution">
    <text evidence="11">The sequence shown here is derived from an EMBL/GenBank/DDBJ whole genome shotgun (WGS) entry which is preliminary data.</text>
</comment>
<dbReference type="EMBL" id="JAULSX010000013">
    <property type="protein sequence ID" value="KAK3484852.1"/>
    <property type="molecule type" value="Genomic_DNA"/>
</dbReference>
<keyword evidence="11" id="KW-0378">Hydrolase</keyword>
<comment type="catalytic activity">
    <reaction evidence="8 9">
        <text>D-gluconate + ATP = 6-phospho-D-gluconate + ADP + H(+)</text>
        <dbReference type="Rhea" id="RHEA:19433"/>
        <dbReference type="ChEBI" id="CHEBI:15378"/>
        <dbReference type="ChEBI" id="CHEBI:18391"/>
        <dbReference type="ChEBI" id="CHEBI:30616"/>
        <dbReference type="ChEBI" id="CHEBI:58759"/>
        <dbReference type="ChEBI" id="CHEBI:456216"/>
        <dbReference type="EC" id="2.7.1.12"/>
    </reaction>
</comment>
<organism evidence="11 12">
    <name type="scientific">Neurospora hispaniola</name>
    <dbReference type="NCBI Taxonomy" id="588809"/>
    <lineage>
        <taxon>Eukaryota</taxon>
        <taxon>Fungi</taxon>
        <taxon>Dikarya</taxon>
        <taxon>Ascomycota</taxon>
        <taxon>Pezizomycotina</taxon>
        <taxon>Sordariomycetes</taxon>
        <taxon>Sordariomycetidae</taxon>
        <taxon>Sordariales</taxon>
        <taxon>Sordariaceae</taxon>
        <taxon>Neurospora</taxon>
    </lineage>
</organism>
<accession>A0AAJ0HYD9</accession>
<dbReference type="SUPFAM" id="SSF52540">
    <property type="entry name" value="P-loop containing nucleoside triphosphate hydrolases"/>
    <property type="match status" value="1"/>
</dbReference>
<dbReference type="NCBIfam" id="TIGR01313">
    <property type="entry name" value="therm_gnt_kin"/>
    <property type="match status" value="1"/>
</dbReference>
<dbReference type="GO" id="GO:0046316">
    <property type="term" value="F:gluconokinase activity"/>
    <property type="evidence" value="ECO:0007669"/>
    <property type="project" value="UniProtKB-EC"/>
</dbReference>
<gene>
    <name evidence="11" type="ORF">B0T23DRAFT_368145</name>
</gene>
<dbReference type="RefSeq" id="XP_062687906.1">
    <property type="nucleotide sequence ID" value="XM_062836435.1"/>
</dbReference>
<name>A0AAJ0HYD9_9PEZI</name>
<dbReference type="Pfam" id="PF13671">
    <property type="entry name" value="AAA_33"/>
    <property type="match status" value="1"/>
</dbReference>
<sequence>MTVQNTDAALGEQHHLGDQQNATAAEKKPKNEHRWIWFVTGPTACGKTTIAKALAENLNLTYVEGDDPTYDLACTLTARYRLCTFPYPVLRRPYHPNANVEKMSRGEPLTDADRAGWLQALAEHETAKPPTSSSPHLVITCSALKRHYRDILRLGSEHAGDLRIRFIFLQAPEEVLTERAHNRKGHFAKENLVHSQFTILEMPDPTKPKEEGGEPDVLVVDVGKEKGVEEVVREVVGRVRGVMHLGREYGTT</sequence>
<evidence type="ECO:0000256" key="9">
    <source>
        <dbReference type="RuleBase" id="RU363066"/>
    </source>
</evidence>
<keyword evidence="12" id="KW-1185">Reference proteome</keyword>
<reference evidence="11 12" key="1">
    <citation type="journal article" date="2023" name="Mol. Phylogenet. Evol.">
        <title>Genome-scale phylogeny and comparative genomics of the fungal order Sordariales.</title>
        <authorList>
            <person name="Hensen N."/>
            <person name="Bonometti L."/>
            <person name="Westerberg I."/>
            <person name="Brannstrom I.O."/>
            <person name="Guillou S."/>
            <person name="Cros-Aarteil S."/>
            <person name="Calhoun S."/>
            <person name="Haridas S."/>
            <person name="Kuo A."/>
            <person name="Mondo S."/>
            <person name="Pangilinan J."/>
            <person name="Riley R."/>
            <person name="LaButti K."/>
            <person name="Andreopoulos B."/>
            <person name="Lipzen A."/>
            <person name="Chen C."/>
            <person name="Yan M."/>
            <person name="Daum C."/>
            <person name="Ng V."/>
            <person name="Clum A."/>
            <person name="Steindorff A."/>
            <person name="Ohm R.A."/>
            <person name="Martin F."/>
            <person name="Silar P."/>
            <person name="Natvig D.O."/>
            <person name="Lalanne C."/>
            <person name="Gautier V."/>
            <person name="Ament-Velasquez S.L."/>
            <person name="Kruys A."/>
            <person name="Hutchinson M.I."/>
            <person name="Powell A.J."/>
            <person name="Barry K."/>
            <person name="Miller A.N."/>
            <person name="Grigoriev I.V."/>
            <person name="Debuchy R."/>
            <person name="Gladieux P."/>
            <person name="Hiltunen Thoren M."/>
            <person name="Johannesson H."/>
        </authorList>
    </citation>
    <scope>NUCLEOTIDE SEQUENCE [LARGE SCALE GENOMIC DNA]</scope>
    <source>
        <strain evidence="11 12">FGSC 10403</strain>
    </source>
</reference>
<proteinExistence type="inferred from homology"/>
<dbReference type="InterPro" id="IPR006001">
    <property type="entry name" value="Therm_gnt_kin"/>
</dbReference>
<dbReference type="GO" id="GO:0005737">
    <property type="term" value="C:cytoplasm"/>
    <property type="evidence" value="ECO:0007669"/>
    <property type="project" value="TreeGrafter"/>
</dbReference>
<keyword evidence="4 9" id="KW-0808">Transferase</keyword>
<evidence type="ECO:0000256" key="5">
    <source>
        <dbReference type="ARBA" id="ARBA00022741"/>
    </source>
</evidence>
<evidence type="ECO:0000256" key="4">
    <source>
        <dbReference type="ARBA" id="ARBA00022679"/>
    </source>
</evidence>
<evidence type="ECO:0000256" key="1">
    <source>
        <dbReference type="ARBA" id="ARBA00004875"/>
    </source>
</evidence>
<dbReference type="EC" id="2.7.1.12" evidence="3 9"/>
<keyword evidence="5 9" id="KW-0547">Nucleotide-binding</keyword>
<dbReference type="Gene3D" id="3.40.50.300">
    <property type="entry name" value="P-loop containing nucleotide triphosphate hydrolases"/>
    <property type="match status" value="1"/>
</dbReference>
<dbReference type="GO" id="GO:0005975">
    <property type="term" value="P:carbohydrate metabolic process"/>
    <property type="evidence" value="ECO:0007669"/>
    <property type="project" value="InterPro"/>
</dbReference>
<comment type="similarity">
    <text evidence="2 9">Belongs to the gluconokinase GntK/GntV family.</text>
</comment>
<keyword evidence="7 9" id="KW-0067">ATP-binding</keyword>
<dbReference type="GO" id="GO:0005524">
    <property type="term" value="F:ATP binding"/>
    <property type="evidence" value="ECO:0007669"/>
    <property type="project" value="UniProtKB-KW"/>
</dbReference>
<feature type="region of interest" description="Disordered" evidence="10">
    <location>
        <begin position="1"/>
        <end position="28"/>
    </location>
</feature>
<evidence type="ECO:0000256" key="7">
    <source>
        <dbReference type="ARBA" id="ARBA00022840"/>
    </source>
</evidence>
<dbReference type="AlphaFoldDB" id="A0AAJ0HYD9"/>
<dbReference type="PANTHER" id="PTHR43442">
    <property type="entry name" value="GLUCONOKINASE-RELATED"/>
    <property type="match status" value="1"/>
</dbReference>
<evidence type="ECO:0000256" key="10">
    <source>
        <dbReference type="SAM" id="MobiDB-lite"/>
    </source>
</evidence>
<dbReference type="GO" id="GO:0016787">
    <property type="term" value="F:hydrolase activity"/>
    <property type="evidence" value="ECO:0007669"/>
    <property type="project" value="UniProtKB-KW"/>
</dbReference>
<dbReference type="Proteomes" id="UP001285908">
    <property type="component" value="Unassembled WGS sequence"/>
</dbReference>
<comment type="pathway">
    <text evidence="1 9">Carbohydrate acid metabolism; D-gluconate degradation.</text>
</comment>
<evidence type="ECO:0000313" key="12">
    <source>
        <dbReference type="Proteomes" id="UP001285908"/>
    </source>
</evidence>
<evidence type="ECO:0000256" key="2">
    <source>
        <dbReference type="ARBA" id="ARBA00008420"/>
    </source>
</evidence>
<protein>
    <recommendedName>
        <fullName evidence="3 9">Gluconokinase</fullName>
        <ecNumber evidence="3 9">2.7.1.12</ecNumber>
    </recommendedName>
</protein>
<evidence type="ECO:0000313" key="11">
    <source>
        <dbReference type="EMBL" id="KAK3484852.1"/>
    </source>
</evidence>
<dbReference type="InterPro" id="IPR027417">
    <property type="entry name" value="P-loop_NTPase"/>
</dbReference>
<dbReference type="PANTHER" id="PTHR43442:SF3">
    <property type="entry name" value="GLUCONOKINASE-RELATED"/>
    <property type="match status" value="1"/>
</dbReference>
<evidence type="ECO:0000256" key="6">
    <source>
        <dbReference type="ARBA" id="ARBA00022777"/>
    </source>
</evidence>
<evidence type="ECO:0000256" key="3">
    <source>
        <dbReference type="ARBA" id="ARBA00012054"/>
    </source>
</evidence>
<evidence type="ECO:0000256" key="8">
    <source>
        <dbReference type="ARBA" id="ARBA00048090"/>
    </source>
</evidence>
<dbReference type="CDD" id="cd02021">
    <property type="entry name" value="GntK"/>
    <property type="match status" value="1"/>
</dbReference>
<dbReference type="GeneID" id="87874057"/>